<evidence type="ECO:0000256" key="1">
    <source>
        <dbReference type="SAM" id="MobiDB-lite"/>
    </source>
</evidence>
<feature type="compositionally biased region" description="Basic and acidic residues" evidence="1">
    <location>
        <begin position="58"/>
        <end position="72"/>
    </location>
</feature>
<name>A0A7Z0BA48_9BURK</name>
<evidence type="ECO:0000313" key="3">
    <source>
        <dbReference type="EMBL" id="NYH25968.1"/>
    </source>
</evidence>
<dbReference type="RefSeq" id="WP_179745725.1">
    <property type="nucleotide sequence ID" value="NZ_JACCAS010000002.1"/>
</dbReference>
<dbReference type="EMBL" id="JACCAS010000002">
    <property type="protein sequence ID" value="NYH25968.1"/>
    <property type="molecule type" value="Genomic_DNA"/>
</dbReference>
<evidence type="ECO:0000256" key="2">
    <source>
        <dbReference type="SAM" id="SignalP"/>
    </source>
</evidence>
<keyword evidence="4" id="KW-1185">Reference proteome</keyword>
<proteinExistence type="predicted"/>
<protein>
    <submittedName>
        <fullName evidence="3">Uncharacterized protein</fullName>
    </submittedName>
</protein>
<comment type="caution">
    <text evidence="3">The sequence shown here is derived from an EMBL/GenBank/DDBJ whole genome shotgun (WGS) entry which is preliminary data.</text>
</comment>
<gene>
    <name evidence="3" type="ORF">GGD40_005539</name>
</gene>
<keyword evidence="2" id="KW-0732">Signal</keyword>
<dbReference type="AlphaFoldDB" id="A0A7Z0BA48"/>
<accession>A0A7Z0BA48</accession>
<sequence>MNISTKALLALLFGVGPLLANAHDIPNAEPAVISHSIDTGGKTTGITEAGNSPEMADDLARTTRSTEYRGDAAGRSTAGSRAVFTPTSYSPPVYIIR</sequence>
<evidence type="ECO:0000313" key="4">
    <source>
        <dbReference type="Proteomes" id="UP000540929"/>
    </source>
</evidence>
<feature type="signal peptide" evidence="2">
    <location>
        <begin position="1"/>
        <end position="22"/>
    </location>
</feature>
<dbReference type="Proteomes" id="UP000540929">
    <property type="component" value="Unassembled WGS sequence"/>
</dbReference>
<organism evidence="3 4">
    <name type="scientific">Paraburkholderia bryophila</name>
    <dbReference type="NCBI Taxonomy" id="420952"/>
    <lineage>
        <taxon>Bacteria</taxon>
        <taxon>Pseudomonadati</taxon>
        <taxon>Pseudomonadota</taxon>
        <taxon>Betaproteobacteria</taxon>
        <taxon>Burkholderiales</taxon>
        <taxon>Burkholderiaceae</taxon>
        <taxon>Paraburkholderia</taxon>
    </lineage>
</organism>
<feature type="chain" id="PRO_5030570581" evidence="2">
    <location>
        <begin position="23"/>
        <end position="97"/>
    </location>
</feature>
<reference evidence="3 4" key="1">
    <citation type="submission" date="2020-07" db="EMBL/GenBank/DDBJ databases">
        <title>Exploring microbial biodiversity for novel pathways involved in the catabolism of aromatic compounds derived from lignin.</title>
        <authorList>
            <person name="Elkins J."/>
        </authorList>
    </citation>
    <scope>NUCLEOTIDE SEQUENCE [LARGE SCALE GENOMIC DNA]</scope>
    <source>
        <strain evidence="3 4">H2C3C</strain>
    </source>
</reference>
<feature type="region of interest" description="Disordered" evidence="1">
    <location>
        <begin position="43"/>
        <end position="83"/>
    </location>
</feature>